<feature type="chain" id="PRO_5045738732" evidence="4">
    <location>
        <begin position="23"/>
        <end position="596"/>
    </location>
</feature>
<accession>A0ABY1ZJJ6</accession>
<dbReference type="SUPFAM" id="SSF53850">
    <property type="entry name" value="Periplasmic binding protein-like II"/>
    <property type="match status" value="1"/>
</dbReference>
<evidence type="ECO:0000256" key="2">
    <source>
        <dbReference type="ARBA" id="ARBA00022856"/>
    </source>
</evidence>
<dbReference type="Pfam" id="PF00496">
    <property type="entry name" value="SBP_bac_5"/>
    <property type="match status" value="1"/>
</dbReference>
<protein>
    <submittedName>
        <fullName evidence="6">ABC transporter substrate-binding protein</fullName>
    </submittedName>
</protein>
<dbReference type="CDD" id="cd08497">
    <property type="entry name" value="MbnE-like"/>
    <property type="match status" value="1"/>
</dbReference>
<keyword evidence="3" id="KW-0813">Transport</keyword>
<evidence type="ECO:0000256" key="1">
    <source>
        <dbReference type="ARBA" id="ARBA00022729"/>
    </source>
</evidence>
<evidence type="ECO:0000313" key="6">
    <source>
        <dbReference type="EMBL" id="TBW54769.1"/>
    </source>
</evidence>
<dbReference type="EMBL" id="SJDL01000019">
    <property type="protein sequence ID" value="TBW54769.1"/>
    <property type="molecule type" value="Genomic_DNA"/>
</dbReference>
<dbReference type="Gene3D" id="3.40.190.10">
    <property type="entry name" value="Periplasmic binding protein-like II"/>
    <property type="match status" value="1"/>
</dbReference>
<reference evidence="6 7" key="1">
    <citation type="submission" date="2019-02" db="EMBL/GenBank/DDBJ databases">
        <title>Marinobacter halodurans sp. nov., a marine bacterium isolated from sea tidal flat.</title>
        <authorList>
            <person name="Yoo Y."/>
            <person name="Lee D.W."/>
            <person name="Kim B.S."/>
            <person name="Kim J.-J."/>
        </authorList>
    </citation>
    <scope>NUCLEOTIDE SEQUENCE [LARGE SCALE GENOMIC DNA]</scope>
    <source>
        <strain evidence="6 7">YJ-S3-2</strain>
    </source>
</reference>
<organism evidence="6 7">
    <name type="scientific">Marinobacter halodurans</name>
    <dbReference type="NCBI Taxonomy" id="2528979"/>
    <lineage>
        <taxon>Bacteria</taxon>
        <taxon>Pseudomonadati</taxon>
        <taxon>Pseudomonadota</taxon>
        <taxon>Gammaproteobacteria</taxon>
        <taxon>Pseudomonadales</taxon>
        <taxon>Marinobacteraceae</taxon>
        <taxon>Marinobacter</taxon>
    </lineage>
</organism>
<sequence length="596" mass="67805">MIRFSQTVITLFLLLTGTALHAAEAVHGLAMHGAPKYSPDFKHFDYVNPDAPKGGTLRLSIVANGYDSLNPFVLKGVSAAGLQTYAYDSLLTESADEPFTMYGLIAESLETPEDRSYVTFHIRPEARFSDGQPITAEDVAYTFHLLIDKGHPFFRNYYGEVKDVKVLDRLTVRFDFGDTRNRELPLILGQMPILPKHYWEKHDFQESGLTIPVTSGPYTIEKFEAGRSITYKRNPDYWAQDLPVNVGRNNFDEIRYDYYSDDTVALEAFKAGNYDFRLESSAKNWATGYTGDALSSGRIVKEAIPHGRPVGMQAFAMNSRRFPFDNPKVREALAYGFDFNWANQNLFYGQYTRTQSYFENSELASSGLPQGEELKLLEPYRDQLPPEVFNKEYHPPSTTGGTTLRDNLRTAMKLLREAGFEVRNGKMVEKSSGRPLKFEIMLAQKTFERVVLPFKNNLAKLGIDVEVRQVDTSQYIRRLRSFDFDMVVSSFPQSDSPGNEQRDYWYSANANEPGSRNILGVDSPVVDDLVAKVIQAPDRQALVDSTRALDRVLLWGHYVIPQWYLAVDRVAYRNKLARPSNTPKNGIDLSRWWVKP</sequence>
<name>A0ABY1ZJJ6_9GAMM</name>
<evidence type="ECO:0000256" key="3">
    <source>
        <dbReference type="ARBA" id="ARBA00022927"/>
    </source>
</evidence>
<proteinExistence type="predicted"/>
<gene>
    <name evidence="6" type="ORF">EZI54_12935</name>
</gene>
<evidence type="ECO:0000259" key="5">
    <source>
        <dbReference type="Pfam" id="PF00496"/>
    </source>
</evidence>
<dbReference type="Gene3D" id="3.10.105.10">
    <property type="entry name" value="Dipeptide-binding Protein, Domain 3"/>
    <property type="match status" value="1"/>
</dbReference>
<keyword evidence="2" id="KW-0571">Peptide transport</keyword>
<keyword evidence="7" id="KW-1185">Reference proteome</keyword>
<feature type="signal peptide" evidence="4">
    <location>
        <begin position="1"/>
        <end position="22"/>
    </location>
</feature>
<dbReference type="PANTHER" id="PTHR30290">
    <property type="entry name" value="PERIPLASMIC BINDING COMPONENT OF ABC TRANSPORTER"/>
    <property type="match status" value="1"/>
</dbReference>
<dbReference type="InterPro" id="IPR039424">
    <property type="entry name" value="SBP_5"/>
</dbReference>
<dbReference type="PANTHER" id="PTHR30290:SF64">
    <property type="entry name" value="ABC TRANSPORTER PERIPLASMIC BINDING PROTEIN"/>
    <property type="match status" value="1"/>
</dbReference>
<dbReference type="Proteomes" id="UP000313645">
    <property type="component" value="Unassembled WGS sequence"/>
</dbReference>
<dbReference type="InterPro" id="IPR000914">
    <property type="entry name" value="SBP_5_dom"/>
</dbReference>
<evidence type="ECO:0000313" key="7">
    <source>
        <dbReference type="Proteomes" id="UP000313645"/>
    </source>
</evidence>
<evidence type="ECO:0000256" key="4">
    <source>
        <dbReference type="SAM" id="SignalP"/>
    </source>
</evidence>
<dbReference type="InterPro" id="IPR030678">
    <property type="entry name" value="Peptide/Ni-bd"/>
</dbReference>
<dbReference type="RefSeq" id="WP_131482307.1">
    <property type="nucleotide sequence ID" value="NZ_SJDL01000019.1"/>
</dbReference>
<comment type="caution">
    <text evidence="6">The sequence shown here is derived from an EMBL/GenBank/DDBJ whole genome shotgun (WGS) entry which is preliminary data.</text>
</comment>
<keyword evidence="1 4" id="KW-0732">Signal</keyword>
<keyword evidence="3" id="KW-0653">Protein transport</keyword>
<dbReference type="PIRSF" id="PIRSF002741">
    <property type="entry name" value="MppA"/>
    <property type="match status" value="1"/>
</dbReference>
<feature type="domain" description="Solute-binding protein family 5" evidence="5">
    <location>
        <begin position="101"/>
        <end position="510"/>
    </location>
</feature>